<evidence type="ECO:0000256" key="1">
    <source>
        <dbReference type="ARBA" id="ARBA00007787"/>
    </source>
</evidence>
<comment type="caution">
    <text evidence="8">The sequence shown here is derived from an EMBL/GenBank/DDBJ whole genome shotgun (WGS) entry which is preliminary data.</text>
</comment>
<dbReference type="InterPro" id="IPR011900">
    <property type="entry name" value="GRX_bact"/>
</dbReference>
<keyword evidence="9" id="KW-1185">Reference proteome</keyword>
<evidence type="ECO:0000256" key="3">
    <source>
        <dbReference type="ARBA" id="ARBA00022982"/>
    </source>
</evidence>
<dbReference type="InterPro" id="IPR011767">
    <property type="entry name" value="GLR_AS"/>
</dbReference>
<proteinExistence type="inferred from homology"/>
<dbReference type="CDD" id="cd03418">
    <property type="entry name" value="GRX_GRXb_1_3_like"/>
    <property type="match status" value="1"/>
</dbReference>
<dbReference type="GO" id="GO:0005737">
    <property type="term" value="C:cytoplasm"/>
    <property type="evidence" value="ECO:0007669"/>
    <property type="project" value="TreeGrafter"/>
</dbReference>
<dbReference type="AlphaFoldDB" id="A0A4Z0LZI6"/>
<comment type="function">
    <text evidence="6">Has a glutathione-disulfide oxidoreductase activity in the presence of NADPH and glutathione reductase. Reduces low molecular weight disulfides and proteins.</text>
</comment>
<dbReference type="SUPFAM" id="SSF52833">
    <property type="entry name" value="Thioredoxin-like"/>
    <property type="match status" value="1"/>
</dbReference>
<dbReference type="GO" id="GO:0015038">
    <property type="term" value="F:glutathione disulfide oxidoreductase activity"/>
    <property type="evidence" value="ECO:0007669"/>
    <property type="project" value="UniProtKB-UniRule"/>
</dbReference>
<reference evidence="8 9" key="1">
    <citation type="submission" date="2019-04" db="EMBL/GenBank/DDBJ databases">
        <title>Taxonomy of novel Haliea sp. from mangrove soil of West Coast of India.</title>
        <authorList>
            <person name="Verma A."/>
            <person name="Kumar P."/>
            <person name="Krishnamurthi S."/>
        </authorList>
    </citation>
    <scope>NUCLEOTIDE SEQUENCE [LARGE SCALE GENOMIC DNA]</scope>
    <source>
        <strain evidence="8 9">SAOS-164</strain>
    </source>
</reference>
<dbReference type="InterPro" id="IPR002109">
    <property type="entry name" value="Glutaredoxin"/>
</dbReference>
<evidence type="ECO:0000256" key="2">
    <source>
        <dbReference type="ARBA" id="ARBA00022448"/>
    </source>
</evidence>
<dbReference type="PROSITE" id="PS50404">
    <property type="entry name" value="GST_NTER"/>
    <property type="match status" value="1"/>
</dbReference>
<feature type="domain" description="GST N-terminal" evidence="7">
    <location>
        <begin position="2"/>
        <end position="83"/>
    </location>
</feature>
<organism evidence="8 9">
    <name type="scientific">Mangrovimicrobium sediminis</name>
    <dbReference type="NCBI Taxonomy" id="2562682"/>
    <lineage>
        <taxon>Bacteria</taxon>
        <taxon>Pseudomonadati</taxon>
        <taxon>Pseudomonadota</taxon>
        <taxon>Gammaproteobacteria</taxon>
        <taxon>Cellvibrionales</taxon>
        <taxon>Halieaceae</taxon>
        <taxon>Mangrovimicrobium</taxon>
    </lineage>
</organism>
<dbReference type="PANTHER" id="PTHR45694">
    <property type="entry name" value="GLUTAREDOXIN 2"/>
    <property type="match status" value="1"/>
</dbReference>
<dbReference type="InterPro" id="IPR014025">
    <property type="entry name" value="Glutaredoxin_subgr"/>
</dbReference>
<keyword evidence="5 6" id="KW-0676">Redox-active center</keyword>
<keyword evidence="6" id="KW-0963">Cytoplasm</keyword>
<dbReference type="InterPro" id="IPR036249">
    <property type="entry name" value="Thioredoxin-like_sf"/>
</dbReference>
<evidence type="ECO:0000256" key="5">
    <source>
        <dbReference type="ARBA" id="ARBA00023284"/>
    </source>
</evidence>
<protein>
    <recommendedName>
        <fullName evidence="6">Glutaredoxin</fullName>
    </recommendedName>
</protein>
<dbReference type="InterPro" id="IPR004045">
    <property type="entry name" value="Glutathione_S-Trfase_N"/>
</dbReference>
<dbReference type="OrthoDB" id="9814618at2"/>
<keyword evidence="3 6" id="KW-0249">Electron transport</keyword>
<keyword evidence="2 6" id="KW-0813">Transport</keyword>
<dbReference type="Pfam" id="PF00462">
    <property type="entry name" value="Glutaredoxin"/>
    <property type="match status" value="1"/>
</dbReference>
<sequence length="93" mass="10644">MSAVTLYTTRFCPYCVRARFLLDDKQVEYTDIRVDGKPELRREMMEKSGRHTVPQIWIGDYHVGGYDDLAALERAGRLDKLLAQVSAGTGKHR</sequence>
<evidence type="ECO:0000313" key="9">
    <source>
        <dbReference type="Proteomes" id="UP000298050"/>
    </source>
</evidence>
<evidence type="ECO:0000259" key="7">
    <source>
        <dbReference type="PROSITE" id="PS50404"/>
    </source>
</evidence>
<dbReference type="PROSITE" id="PS51354">
    <property type="entry name" value="GLUTAREDOXIN_2"/>
    <property type="match status" value="1"/>
</dbReference>
<dbReference type="PRINTS" id="PR00160">
    <property type="entry name" value="GLUTAREDOXIN"/>
</dbReference>
<dbReference type="NCBIfam" id="TIGR02181">
    <property type="entry name" value="GRX_bact"/>
    <property type="match status" value="1"/>
</dbReference>
<dbReference type="Proteomes" id="UP000298050">
    <property type="component" value="Unassembled WGS sequence"/>
</dbReference>
<dbReference type="PANTHER" id="PTHR45694:SF18">
    <property type="entry name" value="GLUTAREDOXIN-1-RELATED"/>
    <property type="match status" value="1"/>
</dbReference>
<gene>
    <name evidence="8" type="primary">grxC</name>
    <name evidence="8" type="ORF">E4634_13935</name>
</gene>
<dbReference type="Gene3D" id="3.40.30.10">
    <property type="entry name" value="Glutaredoxin"/>
    <property type="match status" value="1"/>
</dbReference>
<accession>A0A4Z0LZI6</accession>
<name>A0A4Z0LZI6_9GAMM</name>
<dbReference type="RefSeq" id="WP_135444906.1">
    <property type="nucleotide sequence ID" value="NZ_SRLE01000009.1"/>
</dbReference>
<dbReference type="PROSITE" id="PS00195">
    <property type="entry name" value="GLUTAREDOXIN_1"/>
    <property type="match status" value="1"/>
</dbReference>
<dbReference type="GO" id="GO:0045454">
    <property type="term" value="P:cell redox homeostasis"/>
    <property type="evidence" value="ECO:0007669"/>
    <property type="project" value="InterPro"/>
</dbReference>
<dbReference type="EMBL" id="SRLE01000009">
    <property type="protein sequence ID" value="TGD72620.1"/>
    <property type="molecule type" value="Genomic_DNA"/>
</dbReference>
<evidence type="ECO:0000256" key="6">
    <source>
        <dbReference type="RuleBase" id="RU364065"/>
    </source>
</evidence>
<keyword evidence="4" id="KW-1015">Disulfide bond</keyword>
<evidence type="ECO:0000313" key="8">
    <source>
        <dbReference type="EMBL" id="TGD72620.1"/>
    </source>
</evidence>
<comment type="similarity">
    <text evidence="1 6">Belongs to the glutaredoxin family.</text>
</comment>
<evidence type="ECO:0000256" key="4">
    <source>
        <dbReference type="ARBA" id="ARBA00023157"/>
    </source>
</evidence>
<dbReference type="GO" id="GO:0034599">
    <property type="term" value="P:cellular response to oxidative stress"/>
    <property type="evidence" value="ECO:0007669"/>
    <property type="project" value="TreeGrafter"/>
</dbReference>